<name>T0Z9L1_9ZZZZ</name>
<dbReference type="GO" id="GO:0009307">
    <property type="term" value="P:DNA restriction-modification system"/>
    <property type="evidence" value="ECO:0007669"/>
    <property type="project" value="InterPro"/>
</dbReference>
<reference evidence="1" key="2">
    <citation type="journal article" date="2014" name="ISME J.">
        <title>Microbial stratification in low pH oxic and suboxic macroscopic growths along an acid mine drainage.</title>
        <authorList>
            <person name="Mendez-Garcia C."/>
            <person name="Mesa V."/>
            <person name="Sprenger R.R."/>
            <person name="Richter M."/>
            <person name="Diez M.S."/>
            <person name="Solano J."/>
            <person name="Bargiela R."/>
            <person name="Golyshina O.V."/>
            <person name="Manteca A."/>
            <person name="Ramos J.L."/>
            <person name="Gallego J.R."/>
            <person name="Llorente I."/>
            <person name="Martins Dos Santos V.A."/>
            <person name="Jensen O.N."/>
            <person name="Pelaez A.I."/>
            <person name="Sanchez J."/>
            <person name="Ferrer M."/>
        </authorList>
    </citation>
    <scope>NUCLEOTIDE SEQUENCE</scope>
</reference>
<protein>
    <submittedName>
        <fullName evidence="1">Type II restriction enzyme XamI</fullName>
    </submittedName>
</protein>
<dbReference type="InterPro" id="IPR019072">
    <property type="entry name" value="Restrct_endonuc_II_XamI"/>
</dbReference>
<accession>T0Z9L1</accession>
<dbReference type="Pfam" id="PF09572">
    <property type="entry name" value="RE_XamI"/>
    <property type="match status" value="1"/>
</dbReference>
<dbReference type="InterPro" id="IPR011856">
    <property type="entry name" value="tRNA_endonuc-like_dom_sf"/>
</dbReference>
<dbReference type="Gene3D" id="3.40.1350.10">
    <property type="match status" value="1"/>
</dbReference>
<evidence type="ECO:0000313" key="1">
    <source>
        <dbReference type="EMBL" id="EQD40777.1"/>
    </source>
</evidence>
<organism evidence="1">
    <name type="scientific">mine drainage metagenome</name>
    <dbReference type="NCBI Taxonomy" id="410659"/>
    <lineage>
        <taxon>unclassified sequences</taxon>
        <taxon>metagenomes</taxon>
        <taxon>ecological metagenomes</taxon>
    </lineage>
</organism>
<dbReference type="GO" id="GO:0003677">
    <property type="term" value="F:DNA binding"/>
    <property type="evidence" value="ECO:0007669"/>
    <property type="project" value="InterPro"/>
</dbReference>
<sequence>QETKVKDYLRHQGFTEVPTVAINTIVKGPQAMQFCAECQLGERKADVVVRLHDTRLMAIECKVSNSATNSVKRLNNDAVVKAEYWIKQFGTAQVVPAAALAGVFKVLNLEQAQARGLSLFWSHDLDKLGAFIDSTK</sequence>
<gene>
    <name evidence="1" type="ORF">B1B_14798</name>
</gene>
<dbReference type="EMBL" id="AUZY01009828">
    <property type="protein sequence ID" value="EQD40777.1"/>
    <property type="molecule type" value="Genomic_DNA"/>
</dbReference>
<reference evidence="1" key="1">
    <citation type="submission" date="2013-08" db="EMBL/GenBank/DDBJ databases">
        <authorList>
            <person name="Mendez C."/>
            <person name="Richter M."/>
            <person name="Ferrer M."/>
            <person name="Sanchez J."/>
        </authorList>
    </citation>
    <scope>NUCLEOTIDE SEQUENCE</scope>
</reference>
<comment type="caution">
    <text evidence="1">The sequence shown here is derived from an EMBL/GenBank/DDBJ whole genome shotgun (WGS) entry which is preliminary data.</text>
</comment>
<proteinExistence type="predicted"/>
<feature type="non-terminal residue" evidence="1">
    <location>
        <position position="1"/>
    </location>
</feature>
<dbReference type="AlphaFoldDB" id="T0Z9L1"/>
<dbReference type="GO" id="GO:0009036">
    <property type="term" value="F:type II site-specific deoxyribonuclease activity"/>
    <property type="evidence" value="ECO:0007669"/>
    <property type="project" value="InterPro"/>
</dbReference>